<dbReference type="SMART" id="SM00267">
    <property type="entry name" value="GGDEF"/>
    <property type="match status" value="1"/>
</dbReference>
<evidence type="ECO:0000259" key="4">
    <source>
        <dbReference type="PROSITE" id="PS50887"/>
    </source>
</evidence>
<accession>A0ABT0PHP7</accession>
<organism evidence="5 6">
    <name type="scientific">Parendozoicomonas callyspongiae</name>
    <dbReference type="NCBI Taxonomy" id="2942213"/>
    <lineage>
        <taxon>Bacteria</taxon>
        <taxon>Pseudomonadati</taxon>
        <taxon>Pseudomonadota</taxon>
        <taxon>Gammaproteobacteria</taxon>
        <taxon>Oceanospirillales</taxon>
        <taxon>Endozoicomonadaceae</taxon>
        <taxon>Parendozoicomonas</taxon>
    </lineage>
</organism>
<dbReference type="InterPro" id="IPR043128">
    <property type="entry name" value="Rev_trsase/Diguanyl_cyclase"/>
</dbReference>
<dbReference type="Pfam" id="PF00990">
    <property type="entry name" value="GGDEF"/>
    <property type="match status" value="1"/>
</dbReference>
<dbReference type="RefSeq" id="WP_249700198.1">
    <property type="nucleotide sequence ID" value="NZ_JAMFLX010000017.1"/>
</dbReference>
<keyword evidence="6" id="KW-1185">Reference proteome</keyword>
<keyword evidence="3" id="KW-0812">Transmembrane</keyword>
<proteinExistence type="predicted"/>
<feature type="transmembrane region" description="Helical" evidence="3">
    <location>
        <begin position="130"/>
        <end position="148"/>
    </location>
</feature>
<dbReference type="PROSITE" id="PS50887">
    <property type="entry name" value="GGDEF"/>
    <property type="match status" value="1"/>
</dbReference>
<evidence type="ECO:0000256" key="3">
    <source>
        <dbReference type="SAM" id="Phobius"/>
    </source>
</evidence>
<feature type="transmembrane region" description="Helical" evidence="3">
    <location>
        <begin position="160"/>
        <end position="178"/>
    </location>
</feature>
<feature type="transmembrane region" description="Helical" evidence="3">
    <location>
        <begin position="83"/>
        <end position="102"/>
    </location>
</feature>
<feature type="transmembrane region" description="Helical" evidence="3">
    <location>
        <begin position="56"/>
        <end position="76"/>
    </location>
</feature>
<dbReference type="InterPro" id="IPR000160">
    <property type="entry name" value="GGDEF_dom"/>
</dbReference>
<dbReference type="EC" id="2.7.7.65" evidence="1"/>
<keyword evidence="3" id="KW-1133">Transmembrane helix</keyword>
<dbReference type="SUPFAM" id="SSF55073">
    <property type="entry name" value="Nucleotide cyclase"/>
    <property type="match status" value="1"/>
</dbReference>
<dbReference type="CDD" id="cd01949">
    <property type="entry name" value="GGDEF"/>
    <property type="match status" value="1"/>
</dbReference>
<keyword evidence="3" id="KW-0472">Membrane</keyword>
<dbReference type="PANTHER" id="PTHR45138:SF9">
    <property type="entry name" value="DIGUANYLATE CYCLASE DGCM-RELATED"/>
    <property type="match status" value="1"/>
</dbReference>
<dbReference type="InterPro" id="IPR029787">
    <property type="entry name" value="Nucleotide_cyclase"/>
</dbReference>
<evidence type="ECO:0000256" key="2">
    <source>
        <dbReference type="ARBA" id="ARBA00034247"/>
    </source>
</evidence>
<dbReference type="InterPro" id="IPR048435">
    <property type="entry name" value="MASE6"/>
</dbReference>
<dbReference type="Proteomes" id="UP001203338">
    <property type="component" value="Unassembled WGS sequence"/>
</dbReference>
<comment type="catalytic activity">
    <reaction evidence="2">
        <text>2 GTP = 3',3'-c-di-GMP + 2 diphosphate</text>
        <dbReference type="Rhea" id="RHEA:24898"/>
        <dbReference type="ChEBI" id="CHEBI:33019"/>
        <dbReference type="ChEBI" id="CHEBI:37565"/>
        <dbReference type="ChEBI" id="CHEBI:58805"/>
        <dbReference type="EC" id="2.7.7.65"/>
    </reaction>
</comment>
<feature type="transmembrane region" description="Helical" evidence="3">
    <location>
        <begin position="108"/>
        <end position="125"/>
    </location>
</feature>
<reference evidence="5 6" key="1">
    <citation type="submission" date="2022-05" db="EMBL/GenBank/DDBJ databases">
        <authorList>
            <person name="Park J.-S."/>
        </authorList>
    </citation>
    <scope>NUCLEOTIDE SEQUENCE [LARGE SCALE GENOMIC DNA]</scope>
    <source>
        <strain evidence="5 6">2012CJ34-2</strain>
    </source>
</reference>
<dbReference type="Gene3D" id="3.30.70.270">
    <property type="match status" value="1"/>
</dbReference>
<dbReference type="EMBL" id="JAMFLX010000017">
    <property type="protein sequence ID" value="MCL6270894.1"/>
    <property type="molecule type" value="Genomic_DNA"/>
</dbReference>
<comment type="caution">
    <text evidence="5">The sequence shown here is derived from an EMBL/GenBank/DDBJ whole genome shotgun (WGS) entry which is preliminary data.</text>
</comment>
<feature type="domain" description="GGDEF" evidence="4">
    <location>
        <begin position="228"/>
        <end position="364"/>
    </location>
</feature>
<evidence type="ECO:0000256" key="1">
    <source>
        <dbReference type="ARBA" id="ARBA00012528"/>
    </source>
</evidence>
<dbReference type="PANTHER" id="PTHR45138">
    <property type="entry name" value="REGULATORY COMPONENTS OF SENSORY TRANSDUCTION SYSTEM"/>
    <property type="match status" value="1"/>
</dbReference>
<name>A0ABT0PHP7_9GAMM</name>
<feature type="transmembrane region" description="Helical" evidence="3">
    <location>
        <begin position="26"/>
        <end position="44"/>
    </location>
</feature>
<evidence type="ECO:0000313" key="6">
    <source>
        <dbReference type="Proteomes" id="UP001203338"/>
    </source>
</evidence>
<gene>
    <name evidence="5" type="ORF">M3P05_13270</name>
</gene>
<evidence type="ECO:0000313" key="5">
    <source>
        <dbReference type="EMBL" id="MCL6270894.1"/>
    </source>
</evidence>
<dbReference type="NCBIfam" id="TIGR00254">
    <property type="entry name" value="GGDEF"/>
    <property type="match status" value="1"/>
</dbReference>
<protein>
    <recommendedName>
        <fullName evidence="1">diguanylate cyclase</fullName>
        <ecNumber evidence="1">2.7.7.65</ecNumber>
    </recommendedName>
</protein>
<dbReference type="InterPro" id="IPR050469">
    <property type="entry name" value="Diguanylate_Cyclase"/>
</dbReference>
<dbReference type="Pfam" id="PF20966">
    <property type="entry name" value="MASE6"/>
    <property type="match status" value="1"/>
</dbReference>
<sequence>MKSQIIDFFKARFSRKERLSHDERRVFLNTQLTCLTAILVSGIASQFHFSSGMTSTAYQIAALGGVSALALIYTAVSRHTRFVTRPLIVLLSFAGMYALTIGSEKTNVSLWLLILPPVIMFNLGLRRGLILVTGLFLLSSLILLYPIFPAYSAYSATYKIRYLSVLFCTIFFSCGIEYSRYKIQQRLQHITEKLQQQACSDPLTNLANRRHMYDLMRHERARSRRHGIVYSLVLADIDNFKHVNDIYGHNAGDAAITHTAKTFTRHLRQEDYIARWGGEEFLLLLANTGAQEANAVTERIRTTLMNSKFLAGDQELSITASFGIYTNDPFSKLEKSIDQEIHEADMCLYKAKQTGKNKTVQYRAFTKKCNQIQTHSHRTEKLAAPENGDSTS</sequence>